<protein>
    <recommendedName>
        <fullName evidence="4">MD-2-related lipid-recognition domain-containing protein</fullName>
    </recommendedName>
</protein>
<reference evidence="2 3" key="1">
    <citation type="submission" date="2012-10" db="EMBL/GenBank/DDBJ databases">
        <authorList>
            <person name="Zafar N."/>
            <person name="Inman J."/>
            <person name="Hall N."/>
            <person name="Lorenzi H."/>
            <person name="Caler E."/>
        </authorList>
    </citation>
    <scope>NUCLEOTIDE SEQUENCE [LARGE SCALE GENOMIC DNA]</scope>
    <source>
        <strain evidence="2 3">IP1</strain>
    </source>
</reference>
<evidence type="ECO:0000313" key="3">
    <source>
        <dbReference type="Proteomes" id="UP000014680"/>
    </source>
</evidence>
<dbReference type="EMBL" id="KB206565">
    <property type="protein sequence ID" value="ELP89888.1"/>
    <property type="molecule type" value="Genomic_DNA"/>
</dbReference>
<keyword evidence="1" id="KW-0812">Transmembrane</keyword>
<name>A0A0A1U675_ENTIV</name>
<evidence type="ECO:0008006" key="4">
    <source>
        <dbReference type="Google" id="ProtNLM"/>
    </source>
</evidence>
<sequence>MTSKKTYIKFNYITYFIQMLFFVLFITLSFAEETLKTSKCPLTGDPHDVEILKISRNTNTEDNSFEFIVDIQVKNPLHQAFFDFSGDVYVDQQYTGRRELESFQLEVRIGQKDPIPPGAYQFTVKYAKGTIPGIGEVIFYYDIRYGTGEQKHHVCQMTDRLRF</sequence>
<keyword evidence="3" id="KW-1185">Reference proteome</keyword>
<dbReference type="KEGG" id="eiv:EIN_462540"/>
<dbReference type="GeneID" id="14888871"/>
<accession>A0A0A1U675</accession>
<feature type="transmembrane region" description="Helical" evidence="1">
    <location>
        <begin position="12"/>
        <end position="31"/>
    </location>
</feature>
<evidence type="ECO:0000256" key="1">
    <source>
        <dbReference type="SAM" id="Phobius"/>
    </source>
</evidence>
<keyword evidence="1" id="KW-0472">Membrane</keyword>
<dbReference type="VEuPathDB" id="AmoebaDB:EIN_462540"/>
<organism evidence="2 3">
    <name type="scientific">Entamoeba invadens IP1</name>
    <dbReference type="NCBI Taxonomy" id="370355"/>
    <lineage>
        <taxon>Eukaryota</taxon>
        <taxon>Amoebozoa</taxon>
        <taxon>Evosea</taxon>
        <taxon>Archamoebae</taxon>
        <taxon>Mastigamoebida</taxon>
        <taxon>Entamoebidae</taxon>
        <taxon>Entamoeba</taxon>
    </lineage>
</organism>
<dbReference type="Proteomes" id="UP000014680">
    <property type="component" value="Unassembled WGS sequence"/>
</dbReference>
<proteinExistence type="predicted"/>
<dbReference type="AlphaFoldDB" id="A0A0A1U675"/>
<gene>
    <name evidence="2" type="ORF">EIN_462540</name>
</gene>
<dbReference type="RefSeq" id="XP_004256659.1">
    <property type="nucleotide sequence ID" value="XM_004256611.1"/>
</dbReference>
<keyword evidence="1" id="KW-1133">Transmembrane helix</keyword>
<evidence type="ECO:0000313" key="2">
    <source>
        <dbReference type="EMBL" id="ELP89888.1"/>
    </source>
</evidence>